<feature type="domain" description="HTH merR-type" evidence="2">
    <location>
        <begin position="65"/>
        <end position="133"/>
    </location>
</feature>
<dbReference type="Pfam" id="PF21994">
    <property type="entry name" value="AGAO-like_N2"/>
    <property type="match status" value="1"/>
</dbReference>
<dbReference type="InterPro" id="IPR000551">
    <property type="entry name" value="MerR-type_HTH_dom"/>
</dbReference>
<dbReference type="Gene3D" id="1.10.1660.10">
    <property type="match status" value="1"/>
</dbReference>
<proteinExistence type="predicted"/>
<sequence>MHERTRFPLVQLEKPDEKAVLAHLDRGDRRVRSVLIDVETGELTTTVSASRHLSSKVTRLRRVAEYRIGDLARAAGTTVRNVRVYQDRELLPPPRRQGRMAIYSDAHLVRLRLIIGMLERGYALAQIKEMLAAWESGRSLADVLGVAEVSGASWAQEAPRAGRSPGRVADEHAQAPHGDLIRTAFIAPGKGLALCRAGEWSPDFPSLGQNWKQNRKRVPRCPRLLPGPFLRAIPVC</sequence>
<dbReference type="PROSITE" id="PS50937">
    <property type="entry name" value="HTH_MERR_2"/>
    <property type="match status" value="1"/>
</dbReference>
<evidence type="ECO:0000256" key="1">
    <source>
        <dbReference type="ARBA" id="ARBA00023125"/>
    </source>
</evidence>
<dbReference type="PANTHER" id="PTHR30204">
    <property type="entry name" value="REDOX-CYCLING DRUG-SENSING TRANSCRIPTIONAL ACTIVATOR SOXR"/>
    <property type="match status" value="1"/>
</dbReference>
<accession>A0A840QDR4</accession>
<protein>
    <submittedName>
        <fullName evidence="3">DNA-binding transcriptional MerR regulator</fullName>
    </submittedName>
</protein>
<dbReference type="SMART" id="SM00422">
    <property type="entry name" value="HTH_MERR"/>
    <property type="match status" value="1"/>
</dbReference>
<dbReference type="Pfam" id="PF13411">
    <property type="entry name" value="MerR_1"/>
    <property type="match status" value="1"/>
</dbReference>
<dbReference type="GO" id="GO:0003677">
    <property type="term" value="F:DNA binding"/>
    <property type="evidence" value="ECO:0007669"/>
    <property type="project" value="UniProtKB-KW"/>
</dbReference>
<dbReference type="PANTHER" id="PTHR30204:SF93">
    <property type="entry name" value="HTH MERR-TYPE DOMAIN-CONTAINING PROTEIN"/>
    <property type="match status" value="1"/>
</dbReference>
<evidence type="ECO:0000259" key="2">
    <source>
        <dbReference type="PROSITE" id="PS50937"/>
    </source>
</evidence>
<comment type="caution">
    <text evidence="3">The sequence shown here is derived from an EMBL/GenBank/DDBJ whole genome shotgun (WGS) entry which is preliminary data.</text>
</comment>
<dbReference type="GO" id="GO:0003700">
    <property type="term" value="F:DNA-binding transcription factor activity"/>
    <property type="evidence" value="ECO:0007669"/>
    <property type="project" value="InterPro"/>
</dbReference>
<organism evidence="3 4">
    <name type="scientific">Saccharopolyspora phatthalungensis</name>
    <dbReference type="NCBI Taxonomy" id="664693"/>
    <lineage>
        <taxon>Bacteria</taxon>
        <taxon>Bacillati</taxon>
        <taxon>Actinomycetota</taxon>
        <taxon>Actinomycetes</taxon>
        <taxon>Pseudonocardiales</taxon>
        <taxon>Pseudonocardiaceae</taxon>
        <taxon>Saccharopolyspora</taxon>
    </lineage>
</organism>
<keyword evidence="4" id="KW-1185">Reference proteome</keyword>
<evidence type="ECO:0000313" key="4">
    <source>
        <dbReference type="Proteomes" id="UP000584374"/>
    </source>
</evidence>
<dbReference type="PRINTS" id="PR00040">
    <property type="entry name" value="HTHMERR"/>
</dbReference>
<evidence type="ECO:0000313" key="3">
    <source>
        <dbReference type="EMBL" id="MBB5156595.1"/>
    </source>
</evidence>
<dbReference type="SUPFAM" id="SSF46955">
    <property type="entry name" value="Putative DNA-binding domain"/>
    <property type="match status" value="1"/>
</dbReference>
<dbReference type="Proteomes" id="UP000584374">
    <property type="component" value="Unassembled WGS sequence"/>
</dbReference>
<reference evidence="3 4" key="1">
    <citation type="submission" date="2020-08" db="EMBL/GenBank/DDBJ databases">
        <title>Sequencing the genomes of 1000 actinobacteria strains.</title>
        <authorList>
            <person name="Klenk H.-P."/>
        </authorList>
    </citation>
    <scope>NUCLEOTIDE SEQUENCE [LARGE SCALE GENOMIC DNA]</scope>
    <source>
        <strain evidence="3 4">DSM 45584</strain>
    </source>
</reference>
<gene>
    <name evidence="3" type="ORF">BJ970_004129</name>
</gene>
<keyword evidence="1 3" id="KW-0238">DNA-binding</keyword>
<dbReference type="AlphaFoldDB" id="A0A840QDR4"/>
<dbReference type="InterPro" id="IPR009061">
    <property type="entry name" value="DNA-bd_dom_put_sf"/>
</dbReference>
<dbReference type="InterPro" id="IPR054157">
    <property type="entry name" value="AGAO-like_N2"/>
</dbReference>
<name>A0A840QDR4_9PSEU</name>
<dbReference type="InterPro" id="IPR047057">
    <property type="entry name" value="MerR_fam"/>
</dbReference>
<dbReference type="EMBL" id="JACHIW010000001">
    <property type="protein sequence ID" value="MBB5156595.1"/>
    <property type="molecule type" value="Genomic_DNA"/>
</dbReference>